<evidence type="ECO:0008006" key="3">
    <source>
        <dbReference type="Google" id="ProtNLM"/>
    </source>
</evidence>
<keyword evidence="2" id="KW-1185">Reference proteome</keyword>
<proteinExistence type="predicted"/>
<gene>
    <name evidence="1" type="ORF">NCI00_05675</name>
</gene>
<protein>
    <recommendedName>
        <fullName evidence="3">Lipoprotein</fullName>
    </recommendedName>
</protein>
<dbReference type="PROSITE" id="PS51257">
    <property type="entry name" value="PROKAR_LIPOPROTEIN"/>
    <property type="match status" value="1"/>
</dbReference>
<name>A0ABT1FMW1_9BACT</name>
<comment type="caution">
    <text evidence="1">The sequence shown here is derived from an EMBL/GenBank/DDBJ whole genome shotgun (WGS) entry which is preliminary data.</text>
</comment>
<evidence type="ECO:0000313" key="1">
    <source>
        <dbReference type="EMBL" id="MCP1381903.1"/>
    </source>
</evidence>
<reference evidence="1 2" key="1">
    <citation type="submission" date="2022-06" db="EMBL/GenBank/DDBJ databases">
        <title>Runella sp. S5 genome sequencing.</title>
        <authorList>
            <person name="Park S."/>
        </authorList>
    </citation>
    <scope>NUCLEOTIDE SEQUENCE [LARGE SCALE GENOMIC DNA]</scope>
    <source>
        <strain evidence="1 2">S5</strain>
    </source>
</reference>
<dbReference type="Proteomes" id="UP001204772">
    <property type="component" value="Unassembled WGS sequence"/>
</dbReference>
<dbReference type="RefSeq" id="WP_253525903.1">
    <property type="nucleotide sequence ID" value="NZ_JAMZEL010000001.1"/>
</dbReference>
<dbReference type="EMBL" id="JAMZEL010000001">
    <property type="protein sequence ID" value="MCP1381903.1"/>
    <property type="molecule type" value="Genomic_DNA"/>
</dbReference>
<sequence length="529" mass="60307">MKNLRFFFFVIGLAFCCFWLCSCKDPLEIKTKSIYYPVELDETLKPIIVREKDPNRPYPFSTDSILVGYKVRFKSDNILTGFGVFYSYDSLVVSDFIRAREVKGAYQILKATQTSATQDGKKIISSNLINFDKSKGAYFYVVPFAYNKNNESEIFNNGNLSSTYTSKDYMRIQITPWDNLKGPTNNQRSIKLFSRDGILSCAYISNSKLIVSTYDNLKNNWTTTFDMSTKIRKSPITSDSVEVFSINEVEYSKISNSLVLAVKTEGAMVNEGNYNLEIIDINLTDKKYRVKSLLTGTKFKNSIQTYCSFLSESNEFKLMFMSSKGSYSDVSKVFLELQYPSPSPNTYSFSGYISNYSCVYSINNDIKLPTIILYSNQIGEYNIGLKFGQSFITDSFDFDFYPDFSVFNIESNGKINVSHLDITFAYGDLRTYISTFAYGLIPCIAKKDGAYLLISNQFILDLKYINNTIEVSPVFKDWFPGGLPKSISQGVFLNEKIYALVNGIDLWEFDPNKLNIDFSRNGTVKIIDI</sequence>
<organism evidence="1 2">
    <name type="scientific">Runella salmonicolor</name>
    <dbReference type="NCBI Taxonomy" id="2950278"/>
    <lineage>
        <taxon>Bacteria</taxon>
        <taxon>Pseudomonadati</taxon>
        <taxon>Bacteroidota</taxon>
        <taxon>Cytophagia</taxon>
        <taxon>Cytophagales</taxon>
        <taxon>Spirosomataceae</taxon>
        <taxon>Runella</taxon>
    </lineage>
</organism>
<accession>A0ABT1FMW1</accession>
<evidence type="ECO:0000313" key="2">
    <source>
        <dbReference type="Proteomes" id="UP001204772"/>
    </source>
</evidence>